<evidence type="ECO:0000256" key="7">
    <source>
        <dbReference type="RuleBase" id="RU000320"/>
    </source>
</evidence>
<dbReference type="InterPro" id="IPR050586">
    <property type="entry name" value="CPA3_Na-H_Antiporter_D"/>
</dbReference>
<accession>A0A160SYK9</accession>
<dbReference type="PRINTS" id="PR01437">
    <property type="entry name" value="NUOXDRDTASE4"/>
</dbReference>
<feature type="transmembrane region" description="Helical" evidence="8">
    <location>
        <begin position="117"/>
        <end position="134"/>
    </location>
</feature>
<dbReference type="RefSeq" id="WP_095041793.1">
    <property type="nucleotide sequence ID" value="NZ_LN890655.1"/>
</dbReference>
<evidence type="ECO:0000313" key="10">
    <source>
        <dbReference type="EMBL" id="CUS02144.2"/>
    </source>
</evidence>
<feature type="transmembrane region" description="Helical" evidence="8">
    <location>
        <begin position="171"/>
        <end position="192"/>
    </location>
</feature>
<feature type="transmembrane region" description="Helical" evidence="8">
    <location>
        <begin position="82"/>
        <end position="105"/>
    </location>
</feature>
<feature type="transmembrane region" description="Helical" evidence="8">
    <location>
        <begin position="140"/>
        <end position="159"/>
    </location>
</feature>
<evidence type="ECO:0000256" key="8">
    <source>
        <dbReference type="SAM" id="Phobius"/>
    </source>
</evidence>
<feature type="transmembrane region" description="Helical" evidence="8">
    <location>
        <begin position="308"/>
        <end position="331"/>
    </location>
</feature>
<dbReference type="GO" id="GO:0008137">
    <property type="term" value="F:NADH dehydrogenase (ubiquinone) activity"/>
    <property type="evidence" value="ECO:0007669"/>
    <property type="project" value="InterPro"/>
</dbReference>
<keyword evidence="3" id="KW-1003">Cell membrane</keyword>
<evidence type="ECO:0000256" key="6">
    <source>
        <dbReference type="ARBA" id="ARBA00023136"/>
    </source>
</evidence>
<feature type="transmembrane region" description="Helical" evidence="8">
    <location>
        <begin position="6"/>
        <end position="24"/>
    </location>
</feature>
<feature type="transmembrane region" description="Helical" evidence="8">
    <location>
        <begin position="212"/>
        <end position="235"/>
    </location>
</feature>
<keyword evidence="4 7" id="KW-0812">Transmembrane</keyword>
<dbReference type="GO" id="GO:0042773">
    <property type="term" value="P:ATP synthesis coupled electron transport"/>
    <property type="evidence" value="ECO:0007669"/>
    <property type="project" value="InterPro"/>
</dbReference>
<evidence type="ECO:0000256" key="5">
    <source>
        <dbReference type="ARBA" id="ARBA00022989"/>
    </source>
</evidence>
<dbReference type="InterPro" id="IPR001750">
    <property type="entry name" value="ND/Mrp_TM"/>
</dbReference>
<keyword evidence="5 8" id="KW-1133">Transmembrane helix</keyword>
<dbReference type="InterPro" id="IPR003918">
    <property type="entry name" value="NADH_UbQ_OxRdtase"/>
</dbReference>
<dbReference type="PANTHER" id="PTHR42703">
    <property type="entry name" value="NADH DEHYDROGENASE"/>
    <property type="match status" value="1"/>
</dbReference>
<dbReference type="OrthoDB" id="9807568at2"/>
<evidence type="ECO:0000313" key="11">
    <source>
        <dbReference type="Proteomes" id="UP000215027"/>
    </source>
</evidence>
<evidence type="ECO:0000256" key="2">
    <source>
        <dbReference type="ARBA" id="ARBA00005346"/>
    </source>
</evidence>
<feature type="transmembrane region" description="Helical" evidence="8">
    <location>
        <begin position="480"/>
        <end position="502"/>
    </location>
</feature>
<evidence type="ECO:0000256" key="4">
    <source>
        <dbReference type="ARBA" id="ARBA00022692"/>
    </source>
</evidence>
<evidence type="ECO:0000259" key="9">
    <source>
        <dbReference type="Pfam" id="PF00361"/>
    </source>
</evidence>
<protein>
    <submittedName>
        <fullName evidence="10">Hydrogenase membrane sub-unit</fullName>
    </submittedName>
</protein>
<dbReference type="Proteomes" id="UP000215027">
    <property type="component" value="Chromosome I"/>
</dbReference>
<feature type="domain" description="NADH:quinone oxidoreductase/Mrp antiporter transmembrane" evidence="9">
    <location>
        <begin position="134"/>
        <end position="440"/>
    </location>
</feature>
<comment type="subcellular location">
    <subcellularLocation>
        <location evidence="1">Cell membrane</location>
        <topology evidence="1">Multi-pass membrane protein</topology>
    </subcellularLocation>
    <subcellularLocation>
        <location evidence="7">Membrane</location>
        <topology evidence="7">Multi-pass membrane protein</topology>
    </subcellularLocation>
</comment>
<comment type="similarity">
    <text evidence="2">Belongs to the CPA3 antiporters (TC 2.A.63) subunit D family.</text>
</comment>
<proteinExistence type="inferred from homology"/>
<keyword evidence="6 8" id="KW-0472">Membrane</keyword>
<feature type="transmembrane region" description="Helical" evidence="8">
    <location>
        <begin position="343"/>
        <end position="364"/>
    </location>
</feature>
<feature type="transmembrane region" description="Helical" evidence="8">
    <location>
        <begin position="393"/>
        <end position="412"/>
    </location>
</feature>
<organism evidence="10 11">
    <name type="scientific">Candidatus Promineifilum breve</name>
    <dbReference type="NCBI Taxonomy" id="1806508"/>
    <lineage>
        <taxon>Bacteria</taxon>
        <taxon>Bacillati</taxon>
        <taxon>Chloroflexota</taxon>
        <taxon>Ardenticatenia</taxon>
        <taxon>Candidatus Promineifilales</taxon>
        <taxon>Candidatus Promineifilaceae</taxon>
        <taxon>Candidatus Promineifilum</taxon>
    </lineage>
</organism>
<feature type="transmembrane region" description="Helical" evidence="8">
    <location>
        <begin position="273"/>
        <end position="296"/>
    </location>
</feature>
<evidence type="ECO:0000256" key="1">
    <source>
        <dbReference type="ARBA" id="ARBA00004651"/>
    </source>
</evidence>
<gene>
    <name evidence="10" type="ORF">CFX0092_A0263</name>
</gene>
<dbReference type="KEGG" id="pbf:CFX0092_A0263"/>
<dbReference type="Pfam" id="PF00361">
    <property type="entry name" value="Proton_antipo_M"/>
    <property type="match status" value="1"/>
</dbReference>
<dbReference type="AlphaFoldDB" id="A0A160SYK9"/>
<dbReference type="GO" id="GO:0005886">
    <property type="term" value="C:plasma membrane"/>
    <property type="evidence" value="ECO:0007669"/>
    <property type="project" value="UniProtKB-SubCell"/>
</dbReference>
<evidence type="ECO:0000256" key="3">
    <source>
        <dbReference type="ARBA" id="ARBA00022475"/>
    </source>
</evidence>
<feature type="transmembrane region" description="Helical" evidence="8">
    <location>
        <begin position="432"/>
        <end position="451"/>
    </location>
</feature>
<dbReference type="EMBL" id="LN890655">
    <property type="protein sequence ID" value="CUS02144.2"/>
    <property type="molecule type" value="Genomic_DNA"/>
</dbReference>
<reference evidence="10" key="1">
    <citation type="submission" date="2016-01" db="EMBL/GenBank/DDBJ databases">
        <authorList>
            <person name="Mcilroy J.S."/>
            <person name="Karst M S."/>
            <person name="Albertsen M."/>
        </authorList>
    </citation>
    <scope>NUCLEOTIDE SEQUENCE</scope>
    <source>
        <strain evidence="10">Cfx-K</strain>
    </source>
</reference>
<dbReference type="PANTHER" id="PTHR42703:SF1">
    <property type="entry name" value="NA(+)_H(+) ANTIPORTER SUBUNIT D1"/>
    <property type="match status" value="1"/>
</dbReference>
<sequence length="514" mass="54268">MTLPPFVWLILWLGLSAPFVYVIGRIDVLTGGRRQLARWLSLLCIAVGWVAFGRALSAFYSVETVDLIATKTWTLGAVTMRFDGLSLLLAALVMTMMTAILLYAGPYIGRGDGAEKHYALLLLLTGVIIGLGSAGDLFNLWLWFEAMAITSYPLVAFYTQDRTSLEAGFKYLVQSSVGSVFILFAIALVLLSTGTLDVLEVRAALEPASSGVALWLTAGVLFVIGFGVKIALVPLHTWLPDAHAQAPSGISAILSAVVIEAGLIALLRSLSALAGAAVTWGGLLIAFGLFNMLLGNLMALRQQQVKRLLAFSSIAHVGYMILGLGIALYVGTEPGAQAGFFHLLSHGLMKGLAFLAVGALLFGLQHQMGAAGEHSHRALVIDDLSGAARRYPLIALTLSLALMGLAGLPPLVGFMSKWQIFIAGAQTRDVAILAILVIAALNSVLSLGYYAPLINRLYRHEPAAAVANGRAVPLSMTAPLVALALAILILGVAPILAARLTIPAAADLLQAFIP</sequence>
<name>A0A160SYK9_9CHLR</name>
<feature type="transmembrane region" description="Helical" evidence="8">
    <location>
        <begin position="36"/>
        <end position="62"/>
    </location>
</feature>
<keyword evidence="11" id="KW-1185">Reference proteome</keyword>
<feature type="transmembrane region" description="Helical" evidence="8">
    <location>
        <begin position="247"/>
        <end position="267"/>
    </location>
</feature>